<dbReference type="AlphaFoldDB" id="A0A4P6XJX2"/>
<dbReference type="GO" id="GO:0005774">
    <property type="term" value="C:vacuolar membrane"/>
    <property type="evidence" value="ECO:0007669"/>
    <property type="project" value="TreeGrafter"/>
</dbReference>
<dbReference type="PANTHER" id="PTHR13131">
    <property type="entry name" value="CYSTINOSIN"/>
    <property type="match status" value="1"/>
</dbReference>
<feature type="transmembrane region" description="Helical" evidence="1">
    <location>
        <begin position="37"/>
        <end position="57"/>
    </location>
</feature>
<sequence>MLGPMFIPFDIFQLLSSLEVARHIYLRKSIYGISLDFALYSWVWAGTHALANSLYTFLPTIHSQYAARNPLFPGIPFSMSLTFLSLLQFCVCTVIARKCFYGLKTQEKLSVVCKTVLGCSFSVLMWFFWLYCHGRATINALDLADCLHNIGSIAMASRLIPQASLNWFLDTFVLSRAFLLLQLFSVASGSFALLSAHLGGTKWYELPISLPSQAVLATTWCALAVLVVQRKKYSSNVIISLNR</sequence>
<feature type="transmembrane region" description="Helical" evidence="1">
    <location>
        <begin position="109"/>
        <end position="130"/>
    </location>
</feature>
<feature type="transmembrane region" description="Helical" evidence="1">
    <location>
        <begin position="178"/>
        <end position="198"/>
    </location>
</feature>
<gene>
    <name evidence="2" type="primary">MPUL0B08140</name>
    <name evidence="2" type="ORF">METSCH_B08140</name>
</gene>
<keyword evidence="1" id="KW-0472">Membrane</keyword>
<dbReference type="EMBL" id="CP034457">
    <property type="protein sequence ID" value="QBM87607.1"/>
    <property type="molecule type" value="Genomic_DNA"/>
</dbReference>
<dbReference type="InterPro" id="IPR005282">
    <property type="entry name" value="LC_transporter"/>
</dbReference>
<evidence type="ECO:0000313" key="2">
    <source>
        <dbReference type="EMBL" id="QBM87607.1"/>
    </source>
</evidence>
<reference evidence="3" key="1">
    <citation type="submission" date="2019-03" db="EMBL/GenBank/DDBJ databases">
        <title>Snf2 controls pulcherriminic acid biosynthesis and connects pigmentation and antifungal activity of the yeast Metschnikowia pulcherrima.</title>
        <authorList>
            <person name="Gore-Lloyd D."/>
            <person name="Sumann I."/>
            <person name="Brachmann A.O."/>
            <person name="Schneeberger K."/>
            <person name="Ortiz-Merino R.A."/>
            <person name="Moreno-Beltran M."/>
            <person name="Schlaefli M."/>
            <person name="Kirner P."/>
            <person name="Santos Kron A."/>
            <person name="Wolfe K.H."/>
            <person name="Piel J."/>
            <person name="Ahrens C.H."/>
            <person name="Henk D."/>
            <person name="Freimoser F.M."/>
        </authorList>
    </citation>
    <scope>NUCLEOTIDE SEQUENCE [LARGE SCALE GENOMIC DNA]</scope>
    <source>
        <strain evidence="3">APC 1.2</strain>
    </source>
</reference>
<evidence type="ECO:0000313" key="3">
    <source>
        <dbReference type="Proteomes" id="UP000292447"/>
    </source>
</evidence>
<dbReference type="GO" id="GO:0000324">
    <property type="term" value="C:fungal-type vacuole"/>
    <property type="evidence" value="ECO:0007669"/>
    <property type="project" value="TreeGrafter"/>
</dbReference>
<keyword evidence="1" id="KW-0812">Transmembrane</keyword>
<accession>A0A4P6XJX2</accession>
<dbReference type="GO" id="GO:0015184">
    <property type="term" value="F:L-cystine transmembrane transporter activity"/>
    <property type="evidence" value="ECO:0007669"/>
    <property type="project" value="TreeGrafter"/>
</dbReference>
<dbReference type="STRING" id="2163413.A0A4P6XJX2"/>
<evidence type="ECO:0000256" key="1">
    <source>
        <dbReference type="SAM" id="Phobius"/>
    </source>
</evidence>
<keyword evidence="1" id="KW-1133">Transmembrane helix</keyword>
<organism evidence="2 3">
    <name type="scientific">Metschnikowia aff. pulcherrima</name>
    <dbReference type="NCBI Taxonomy" id="2163413"/>
    <lineage>
        <taxon>Eukaryota</taxon>
        <taxon>Fungi</taxon>
        <taxon>Dikarya</taxon>
        <taxon>Ascomycota</taxon>
        <taxon>Saccharomycotina</taxon>
        <taxon>Pichiomycetes</taxon>
        <taxon>Metschnikowiaceae</taxon>
        <taxon>Metschnikowia</taxon>
    </lineage>
</organism>
<dbReference type="PANTHER" id="PTHR13131:SF5">
    <property type="entry name" value="CYSTINOSIN"/>
    <property type="match status" value="1"/>
</dbReference>
<proteinExistence type="predicted"/>
<protein>
    <submittedName>
        <fullName evidence="2">Cystinosin</fullName>
    </submittedName>
</protein>
<name>A0A4P6XJX2_9ASCO</name>
<dbReference type="Proteomes" id="UP000292447">
    <property type="component" value="Chromosome II"/>
</dbReference>
<keyword evidence="3" id="KW-1185">Reference proteome</keyword>
<feature type="transmembrane region" description="Helical" evidence="1">
    <location>
        <begin position="210"/>
        <end position="228"/>
    </location>
</feature>
<feature type="transmembrane region" description="Helical" evidence="1">
    <location>
        <begin position="77"/>
        <end position="97"/>
    </location>
</feature>